<evidence type="ECO:0000256" key="6">
    <source>
        <dbReference type="PIRSR" id="PIRSR604254-1"/>
    </source>
</evidence>
<dbReference type="PANTHER" id="PTHR20855">
    <property type="entry name" value="ADIPOR/PROGESTIN RECEPTOR-RELATED"/>
    <property type="match status" value="1"/>
</dbReference>
<evidence type="ECO:0008006" key="10">
    <source>
        <dbReference type="Google" id="ProtNLM"/>
    </source>
</evidence>
<comment type="similarity">
    <text evidence="2">Belongs to the ADIPOR family.</text>
</comment>
<keyword evidence="9" id="KW-1185">Reference proteome</keyword>
<dbReference type="Pfam" id="PF03006">
    <property type="entry name" value="HlyIII"/>
    <property type="match status" value="1"/>
</dbReference>
<feature type="binding site" evidence="6">
    <location>
        <position position="293"/>
    </location>
    <ligand>
        <name>Zn(2+)</name>
        <dbReference type="ChEBI" id="CHEBI:29105"/>
    </ligand>
</feature>
<feature type="transmembrane region" description="Helical" evidence="7">
    <location>
        <begin position="189"/>
        <end position="213"/>
    </location>
</feature>
<dbReference type="AlphaFoldDB" id="A0AAD9DV36"/>
<comment type="subcellular location">
    <subcellularLocation>
        <location evidence="1">Membrane</location>
        <topology evidence="1">Multi-pass membrane protein</topology>
    </subcellularLocation>
</comment>
<feature type="binding site" evidence="6">
    <location>
        <position position="143"/>
    </location>
    <ligand>
        <name>Zn(2+)</name>
        <dbReference type="ChEBI" id="CHEBI:29105"/>
    </ligand>
</feature>
<protein>
    <recommendedName>
        <fullName evidence="10">Progestin and adipoQ receptor family member VIII</fullName>
    </recommendedName>
</protein>
<dbReference type="EMBL" id="JAROKS010000015">
    <property type="protein sequence ID" value="KAK1796470.1"/>
    <property type="molecule type" value="Genomic_DNA"/>
</dbReference>
<keyword evidence="3 7" id="KW-0812">Transmembrane</keyword>
<dbReference type="GO" id="GO:0005496">
    <property type="term" value="F:steroid binding"/>
    <property type="evidence" value="ECO:0007669"/>
    <property type="project" value="TreeGrafter"/>
</dbReference>
<keyword evidence="6" id="KW-0479">Metal-binding</keyword>
<dbReference type="GO" id="GO:0005886">
    <property type="term" value="C:plasma membrane"/>
    <property type="evidence" value="ECO:0007669"/>
    <property type="project" value="TreeGrafter"/>
</dbReference>
<evidence type="ECO:0000256" key="7">
    <source>
        <dbReference type="SAM" id="Phobius"/>
    </source>
</evidence>
<comment type="caution">
    <text evidence="8">The sequence shown here is derived from an EMBL/GenBank/DDBJ whole genome shotgun (WGS) entry which is preliminary data.</text>
</comment>
<accession>A0AAD9DV36</accession>
<feature type="transmembrane region" description="Helical" evidence="7">
    <location>
        <begin position="225"/>
        <end position="243"/>
    </location>
</feature>
<gene>
    <name evidence="8" type="ORF">P4O66_008904</name>
</gene>
<dbReference type="PANTHER" id="PTHR20855:SF22">
    <property type="entry name" value="MEMBRANE PROGESTIN RECEPTOR BETA"/>
    <property type="match status" value="1"/>
</dbReference>
<evidence type="ECO:0000313" key="9">
    <source>
        <dbReference type="Proteomes" id="UP001239994"/>
    </source>
</evidence>
<feature type="transmembrane region" description="Helical" evidence="7">
    <location>
        <begin position="255"/>
        <end position="275"/>
    </location>
</feature>
<dbReference type="Proteomes" id="UP001239994">
    <property type="component" value="Unassembled WGS sequence"/>
</dbReference>
<keyword evidence="6" id="KW-0862">Zinc</keyword>
<feature type="binding site" evidence="6">
    <location>
        <position position="297"/>
    </location>
    <ligand>
        <name>Zn(2+)</name>
        <dbReference type="ChEBI" id="CHEBI:29105"/>
    </ligand>
</feature>
<evidence type="ECO:0000256" key="2">
    <source>
        <dbReference type="ARBA" id="ARBA00007018"/>
    </source>
</evidence>
<evidence type="ECO:0000256" key="4">
    <source>
        <dbReference type="ARBA" id="ARBA00022989"/>
    </source>
</evidence>
<evidence type="ECO:0000256" key="5">
    <source>
        <dbReference type="ARBA" id="ARBA00023136"/>
    </source>
</evidence>
<evidence type="ECO:0000256" key="3">
    <source>
        <dbReference type="ARBA" id="ARBA00022692"/>
    </source>
</evidence>
<feature type="transmembrane region" description="Helical" evidence="7">
    <location>
        <begin position="151"/>
        <end position="177"/>
    </location>
</feature>
<name>A0AAD9DV36_9TELE</name>
<reference evidence="8" key="1">
    <citation type="submission" date="2023-03" db="EMBL/GenBank/DDBJ databases">
        <title>Electrophorus voltai genome.</title>
        <authorList>
            <person name="Bian C."/>
        </authorList>
    </citation>
    <scope>NUCLEOTIDE SEQUENCE</scope>
    <source>
        <strain evidence="8">CB-2022</strain>
        <tissue evidence="8">Muscle</tissue>
    </source>
</reference>
<keyword evidence="4 7" id="KW-1133">Transmembrane helix</keyword>
<feature type="transmembrane region" description="Helical" evidence="7">
    <location>
        <begin position="125"/>
        <end position="145"/>
    </location>
</feature>
<proteinExistence type="inferred from homology"/>
<sequence>MCCDPFEAQRSVPMLCAAQGSVSSVVMGSIKQLPLLLRLVPSLPTPPCPEATVPASDVPALFREPYILSGYRPVGQPWPCYVLSLFQCHNESLNVWTHLLASGAVLLRFALFASGAGREAVTLPLCLYAASALTYLSCSATAHLLQSHSELAHYSLFFLDYMGVGAYQYGCALAHYFHCSEEAWKQGPLGPLLLPLVFLFSWMSCASCCFAKLRYRRPYPFHRKLFQIVPTGLSYILVISPVVHRLASQPWTQPALLLHALHMAFFLQAAFFFAWPVPERLFPGRCDIVGQAHQIFHVFMILCTMCQLEAVCTDVLQQRGAALPVHEHQSSMLAGGSFFALVLCCALTAALMSRRVQRQLQKEE</sequence>
<keyword evidence="5 7" id="KW-0472">Membrane</keyword>
<dbReference type="GO" id="GO:0003707">
    <property type="term" value="F:nuclear steroid receptor activity"/>
    <property type="evidence" value="ECO:0007669"/>
    <property type="project" value="TreeGrafter"/>
</dbReference>
<dbReference type="InterPro" id="IPR004254">
    <property type="entry name" value="AdipoR/HlyIII-related"/>
</dbReference>
<organism evidence="8 9">
    <name type="scientific">Electrophorus voltai</name>
    <dbReference type="NCBI Taxonomy" id="2609070"/>
    <lineage>
        <taxon>Eukaryota</taxon>
        <taxon>Metazoa</taxon>
        <taxon>Chordata</taxon>
        <taxon>Craniata</taxon>
        <taxon>Vertebrata</taxon>
        <taxon>Euteleostomi</taxon>
        <taxon>Actinopterygii</taxon>
        <taxon>Neopterygii</taxon>
        <taxon>Teleostei</taxon>
        <taxon>Ostariophysi</taxon>
        <taxon>Gymnotiformes</taxon>
        <taxon>Gymnotoidei</taxon>
        <taxon>Gymnotidae</taxon>
        <taxon>Electrophorus</taxon>
    </lineage>
</organism>
<evidence type="ECO:0000313" key="8">
    <source>
        <dbReference type="EMBL" id="KAK1796470.1"/>
    </source>
</evidence>
<dbReference type="GO" id="GO:0046872">
    <property type="term" value="F:metal ion binding"/>
    <property type="evidence" value="ECO:0007669"/>
    <property type="project" value="UniProtKB-KW"/>
</dbReference>
<feature type="transmembrane region" description="Helical" evidence="7">
    <location>
        <begin position="332"/>
        <end position="352"/>
    </location>
</feature>
<evidence type="ECO:0000256" key="1">
    <source>
        <dbReference type="ARBA" id="ARBA00004141"/>
    </source>
</evidence>